<keyword evidence="3" id="KW-1185">Reference proteome</keyword>
<dbReference type="AlphaFoldDB" id="A0A371FGY3"/>
<organism evidence="2 3">
    <name type="scientific">Mucuna pruriens</name>
    <name type="common">Velvet bean</name>
    <name type="synonym">Dolichos pruriens</name>
    <dbReference type="NCBI Taxonomy" id="157652"/>
    <lineage>
        <taxon>Eukaryota</taxon>
        <taxon>Viridiplantae</taxon>
        <taxon>Streptophyta</taxon>
        <taxon>Embryophyta</taxon>
        <taxon>Tracheophyta</taxon>
        <taxon>Spermatophyta</taxon>
        <taxon>Magnoliopsida</taxon>
        <taxon>eudicotyledons</taxon>
        <taxon>Gunneridae</taxon>
        <taxon>Pentapetalae</taxon>
        <taxon>rosids</taxon>
        <taxon>fabids</taxon>
        <taxon>Fabales</taxon>
        <taxon>Fabaceae</taxon>
        <taxon>Papilionoideae</taxon>
        <taxon>50 kb inversion clade</taxon>
        <taxon>NPAAA clade</taxon>
        <taxon>indigoferoid/millettioid clade</taxon>
        <taxon>Phaseoleae</taxon>
        <taxon>Mucuna</taxon>
    </lineage>
</organism>
<reference evidence="2" key="1">
    <citation type="submission" date="2018-05" db="EMBL/GenBank/DDBJ databases">
        <title>Draft genome of Mucuna pruriens seed.</title>
        <authorList>
            <person name="Nnadi N.E."/>
            <person name="Vos R."/>
            <person name="Hasami M.H."/>
            <person name="Devisetty U.K."/>
            <person name="Aguiy J.C."/>
        </authorList>
    </citation>
    <scope>NUCLEOTIDE SEQUENCE [LARGE SCALE GENOMIC DNA]</scope>
    <source>
        <strain evidence="2">JCA_2017</strain>
    </source>
</reference>
<dbReference type="Pfam" id="PF07727">
    <property type="entry name" value="RVT_2"/>
    <property type="match status" value="1"/>
</dbReference>
<evidence type="ECO:0000259" key="1">
    <source>
        <dbReference type="Pfam" id="PF07727"/>
    </source>
</evidence>
<dbReference type="InterPro" id="IPR043502">
    <property type="entry name" value="DNA/RNA_pol_sf"/>
</dbReference>
<comment type="caution">
    <text evidence="2">The sequence shown here is derived from an EMBL/GenBank/DDBJ whole genome shotgun (WGS) entry which is preliminary data.</text>
</comment>
<dbReference type="PANTHER" id="PTHR43383">
    <property type="entry name" value="NODULIN 6"/>
    <property type="match status" value="1"/>
</dbReference>
<sequence length="129" mass="14853">MDIEMEALKKNKTWELVSLLEGKKPIGCKWADGSIDRYKARLVAKDFTHTYGIDYLETFAPVAKMNIVQVILSLTTNYGWELQQFDVKNAFLHRELEEEIYMEVPLGYEVAANFACKLKKALYGLKQSP</sequence>
<protein>
    <recommendedName>
        <fullName evidence="1">Reverse transcriptase Ty1/copia-type domain-containing protein</fullName>
    </recommendedName>
</protein>
<dbReference type="SUPFAM" id="SSF56672">
    <property type="entry name" value="DNA/RNA polymerases"/>
    <property type="match status" value="1"/>
</dbReference>
<gene>
    <name evidence="2" type="ORF">CR513_42288</name>
</gene>
<dbReference type="PANTHER" id="PTHR43383:SF2">
    <property type="entry name" value="AMIDOHYDROLASE 2 FAMILY PROTEIN"/>
    <property type="match status" value="1"/>
</dbReference>
<dbReference type="EMBL" id="QJKJ01009139">
    <property type="protein sequence ID" value="RDX77565.1"/>
    <property type="molecule type" value="Genomic_DNA"/>
</dbReference>
<dbReference type="STRING" id="157652.A0A371FGY3"/>
<feature type="domain" description="Reverse transcriptase Ty1/copia-type" evidence="1">
    <location>
        <begin position="11"/>
        <end position="129"/>
    </location>
</feature>
<evidence type="ECO:0000313" key="3">
    <source>
        <dbReference type="Proteomes" id="UP000257109"/>
    </source>
</evidence>
<accession>A0A371FGY3</accession>
<name>A0A371FGY3_MUCPR</name>
<dbReference type="InterPro" id="IPR013103">
    <property type="entry name" value="RVT_2"/>
</dbReference>
<evidence type="ECO:0000313" key="2">
    <source>
        <dbReference type="EMBL" id="RDX77565.1"/>
    </source>
</evidence>
<dbReference type="OrthoDB" id="1429026at2759"/>
<proteinExistence type="predicted"/>
<feature type="non-terminal residue" evidence="2">
    <location>
        <position position="1"/>
    </location>
</feature>
<dbReference type="Proteomes" id="UP000257109">
    <property type="component" value="Unassembled WGS sequence"/>
</dbReference>